<evidence type="ECO:0000313" key="1">
    <source>
        <dbReference type="EMBL" id="MBA8683709.1"/>
    </source>
</evidence>
<dbReference type="EMBL" id="JACGXS010000015">
    <property type="protein sequence ID" value="MBA8683709.1"/>
    <property type="molecule type" value="Genomic_DNA"/>
</dbReference>
<dbReference type="NCBIfam" id="TIGR04509">
    <property type="entry name" value="mod_pep_NH_fam"/>
    <property type="match status" value="1"/>
</dbReference>
<dbReference type="AlphaFoldDB" id="A0A7W3FQ63"/>
<gene>
    <name evidence="1" type="ORF">H4O11_18050</name>
</gene>
<evidence type="ECO:0000313" key="2">
    <source>
        <dbReference type="Proteomes" id="UP000547058"/>
    </source>
</evidence>
<sequence length="102" mass="11168">MTSEKKPLSSEDASRLLDLLSTDDGFRVRFERNPSSALAEISTEAGLSSLCCESAGPLASKEEFQLSRNRLLDFLASHASFYVPHCFVAGQVDVTMNRDPQA</sequence>
<name>A0A7W3FQ63_9GAMM</name>
<organism evidence="1 2">
    <name type="scientific">Stenotrophomonas tumulicola</name>
    <dbReference type="NCBI Taxonomy" id="1685415"/>
    <lineage>
        <taxon>Bacteria</taxon>
        <taxon>Pseudomonadati</taxon>
        <taxon>Pseudomonadota</taxon>
        <taxon>Gammaproteobacteria</taxon>
        <taxon>Lysobacterales</taxon>
        <taxon>Lysobacteraceae</taxon>
        <taxon>Stenotrophomonas</taxon>
    </lineage>
</organism>
<keyword evidence="2" id="KW-1185">Reference proteome</keyword>
<proteinExistence type="predicted"/>
<dbReference type="RefSeq" id="WP_182341947.1">
    <property type="nucleotide sequence ID" value="NZ_JACGXS010000015.1"/>
</dbReference>
<reference evidence="1 2" key="1">
    <citation type="submission" date="2020-08" db="EMBL/GenBank/DDBJ databases">
        <title>Stenotrophomonas tumulicola JCM 30961.</title>
        <authorList>
            <person name="Deng Y."/>
        </authorList>
    </citation>
    <scope>NUCLEOTIDE SEQUENCE [LARGE SCALE GENOMIC DNA]</scope>
    <source>
        <strain evidence="1 2">JCM 30961</strain>
    </source>
</reference>
<dbReference type="InterPro" id="IPR030976">
    <property type="entry name" value="Mod_pep_NH_fam"/>
</dbReference>
<comment type="caution">
    <text evidence="1">The sequence shown here is derived from an EMBL/GenBank/DDBJ whole genome shotgun (WGS) entry which is preliminary data.</text>
</comment>
<dbReference type="Proteomes" id="UP000547058">
    <property type="component" value="Unassembled WGS sequence"/>
</dbReference>
<protein>
    <submittedName>
        <fullName evidence="1">Putative modified peptide</fullName>
    </submittedName>
</protein>
<accession>A0A7W3FQ63</accession>